<dbReference type="RefSeq" id="WP_149569480.1">
    <property type="nucleotide sequence ID" value="NZ_CP035807.1"/>
</dbReference>
<dbReference type="KEGG" id="sper:EW093_16640"/>
<accession>A0A5C1QFQ6</accession>
<organism evidence="1 2">
    <name type="scientific">Thiospirochaeta perfilievii</name>
    <dbReference type="NCBI Taxonomy" id="252967"/>
    <lineage>
        <taxon>Bacteria</taxon>
        <taxon>Pseudomonadati</taxon>
        <taxon>Spirochaetota</taxon>
        <taxon>Spirochaetia</taxon>
        <taxon>Spirochaetales</taxon>
        <taxon>Spirochaetaceae</taxon>
        <taxon>Thiospirochaeta</taxon>
    </lineage>
</organism>
<dbReference type="AlphaFoldDB" id="A0A5C1QFQ6"/>
<name>A0A5C1QFQ6_9SPIO</name>
<reference evidence="1 2" key="2">
    <citation type="submission" date="2019-09" db="EMBL/GenBank/DDBJ databases">
        <title>Complete Genome Sequence and Methylome Analysis of free living Spirochaetas.</title>
        <authorList>
            <person name="Leshcheva N."/>
            <person name="Mikheeva N."/>
        </authorList>
    </citation>
    <scope>NUCLEOTIDE SEQUENCE [LARGE SCALE GENOMIC DNA]</scope>
    <source>
        <strain evidence="1 2">P</strain>
    </source>
</reference>
<dbReference type="Proteomes" id="UP000323824">
    <property type="component" value="Chromosome"/>
</dbReference>
<dbReference type="EMBL" id="CP035807">
    <property type="protein sequence ID" value="QEN06247.1"/>
    <property type="molecule type" value="Genomic_DNA"/>
</dbReference>
<proteinExistence type="predicted"/>
<reference evidence="1 2" key="1">
    <citation type="submission" date="2019-02" db="EMBL/GenBank/DDBJ databases">
        <authorList>
            <person name="Fomenkov A."/>
            <person name="Dubinina G."/>
            <person name="Grabovich M."/>
            <person name="Vincze T."/>
            <person name="Roberts R.J."/>
        </authorList>
    </citation>
    <scope>NUCLEOTIDE SEQUENCE [LARGE SCALE GENOMIC DNA]</scope>
    <source>
        <strain evidence="1 2">P</strain>
    </source>
</reference>
<protein>
    <submittedName>
        <fullName evidence="1">Uncharacterized protein</fullName>
    </submittedName>
</protein>
<gene>
    <name evidence="1" type="ORF">EW093_16640</name>
</gene>
<sequence>MKKYAFCIILILNLLNLYGNEYSKLHSKYSEGPKDGYSWKERHENYDINNSKLTIDKLCSTKWVFDSDPTGYNRLFIFYIDNVFKIGWVPSGVDVEGKYLITENELHLYDIKSNKQEWNNEEFILTFKTDLKESFEHGLIGEKINLYPLGSEPQQGSIFDYNGTELIKMTGKYYNIENVNIYENLTNTTEPIETMKYAFNNGVDVSIKMFIQGDIIEVIGKTKNDEHGGSWYLGKLEVYNSSKLVWFYTKKLIKYDESKNDLCNDLLEEGFILAGWDGITDDPKYMP</sequence>
<evidence type="ECO:0000313" key="1">
    <source>
        <dbReference type="EMBL" id="QEN06247.1"/>
    </source>
</evidence>
<evidence type="ECO:0000313" key="2">
    <source>
        <dbReference type="Proteomes" id="UP000323824"/>
    </source>
</evidence>
<keyword evidence="2" id="KW-1185">Reference proteome</keyword>